<dbReference type="GeneID" id="105170517"/>
<comment type="similarity">
    <text evidence="2">Belongs to the CAF1 family.</text>
</comment>
<keyword evidence="3" id="KW-1185">Reference proteome</keyword>
<dbReference type="InterPro" id="IPR006941">
    <property type="entry name" value="RNase_CAF1"/>
</dbReference>
<dbReference type="GO" id="GO:1905392">
    <property type="term" value="P:plant organ morphogenesis"/>
    <property type="evidence" value="ECO:0007669"/>
    <property type="project" value="EnsemblPlants"/>
</dbReference>
<dbReference type="AlphaFoldDB" id="A0A6I9TUH6"/>
<dbReference type="Gramene" id="SIN_1024335.t">
    <property type="protein sequence ID" value="SIN_1024335.t"/>
    <property type="gene ID" value="SIN_1024335"/>
</dbReference>
<dbReference type="Gene3D" id="3.30.420.10">
    <property type="entry name" value="Ribonuclease H-like superfamily/Ribonuclease H"/>
    <property type="match status" value="2"/>
</dbReference>
<accession>A0A6I9TUH6</accession>
<gene>
    <name evidence="4" type="primary">LOC105170517</name>
</gene>
<dbReference type="PANTHER" id="PTHR15092">
    <property type="entry name" value="POLY A -SPECIFIC RIBONUCLEASE/TARGET OF EGR1, MEMBER 1"/>
    <property type="match status" value="1"/>
</dbReference>
<dbReference type="InParanoid" id="A0A6I9TUH6"/>
<dbReference type="FunCoup" id="A0A6I9TUH6">
    <property type="interactions" value="2638"/>
</dbReference>
<evidence type="ECO:0000256" key="1">
    <source>
        <dbReference type="ARBA" id="ARBA00001968"/>
    </source>
</evidence>
<dbReference type="InterPro" id="IPR036397">
    <property type="entry name" value="RNaseH_sf"/>
</dbReference>
<dbReference type="InterPro" id="IPR051181">
    <property type="entry name" value="CAF1_poly(A)_ribonucleases"/>
</dbReference>
<comment type="cofactor">
    <cofactor evidence="1">
        <name>a divalent metal cation</name>
        <dbReference type="ChEBI" id="CHEBI:60240"/>
    </cofactor>
</comment>
<dbReference type="SUPFAM" id="SSF53098">
    <property type="entry name" value="Ribonuclease H-like"/>
    <property type="match status" value="1"/>
</dbReference>
<dbReference type="OrthoDB" id="1432093at2759"/>
<dbReference type="PANTHER" id="PTHR15092:SF42">
    <property type="entry name" value="POLY(A)-SPECIFIC RIBONUCLEASE PARN-LIKE"/>
    <property type="match status" value="1"/>
</dbReference>
<dbReference type="Proteomes" id="UP000504604">
    <property type="component" value="Linkage group LG9"/>
</dbReference>
<dbReference type="RefSeq" id="XP_011089613.1">
    <property type="nucleotide sequence ID" value="XM_011091311.2"/>
</dbReference>
<organism evidence="3 4">
    <name type="scientific">Sesamum indicum</name>
    <name type="common">Oriental sesame</name>
    <name type="synonym">Sesamum orientale</name>
    <dbReference type="NCBI Taxonomy" id="4182"/>
    <lineage>
        <taxon>Eukaryota</taxon>
        <taxon>Viridiplantae</taxon>
        <taxon>Streptophyta</taxon>
        <taxon>Embryophyta</taxon>
        <taxon>Tracheophyta</taxon>
        <taxon>Spermatophyta</taxon>
        <taxon>Magnoliopsida</taxon>
        <taxon>eudicotyledons</taxon>
        <taxon>Gunneridae</taxon>
        <taxon>Pentapetalae</taxon>
        <taxon>asterids</taxon>
        <taxon>lamiids</taxon>
        <taxon>Lamiales</taxon>
        <taxon>Pedaliaceae</taxon>
        <taxon>Sesamum</taxon>
    </lineage>
</organism>
<proteinExistence type="inferred from homology"/>
<reference evidence="4" key="1">
    <citation type="submission" date="2025-08" db="UniProtKB">
        <authorList>
            <consortium name="RefSeq"/>
        </authorList>
    </citation>
    <scope>IDENTIFICATION</scope>
</reference>
<protein>
    <submittedName>
        <fullName evidence="4">Poly(A)-specific ribonuclease PARN-like isoform X1</fullName>
    </submittedName>
</protein>
<dbReference type="InterPro" id="IPR012337">
    <property type="entry name" value="RNaseH-like_sf"/>
</dbReference>
<name>A0A6I9TUH6_SESIN</name>
<dbReference type="KEGG" id="sind:105170517"/>
<evidence type="ECO:0000313" key="3">
    <source>
        <dbReference type="Proteomes" id="UP000504604"/>
    </source>
</evidence>
<dbReference type="GO" id="GO:0003723">
    <property type="term" value="F:RNA binding"/>
    <property type="evidence" value="ECO:0007669"/>
    <property type="project" value="TreeGrafter"/>
</dbReference>
<dbReference type="Pfam" id="PF04857">
    <property type="entry name" value="CAF1"/>
    <property type="match status" value="1"/>
</dbReference>
<evidence type="ECO:0000256" key="2">
    <source>
        <dbReference type="ARBA" id="ARBA00008372"/>
    </source>
</evidence>
<evidence type="ECO:0000313" key="4">
    <source>
        <dbReference type="RefSeq" id="XP_011089613.1"/>
    </source>
</evidence>
<dbReference type="GO" id="GO:0000175">
    <property type="term" value="F:3'-5'-RNA exonuclease activity"/>
    <property type="evidence" value="ECO:0007669"/>
    <property type="project" value="TreeGrafter"/>
</dbReference>
<sequence length="615" mass="69062">MPFRRSLCTQAAARHRRRIQWPVKQVTKSNFSEALAEIKACILNSDYVAVSFKQTGGHSAPWHKILPIDTAETAYFKAKHAAERFQILQFAVCPFSVKASKLIAHPYNFHLFPRDELKVGMPSYSFSCQSSYLTAMAQEGFDFNACIYNGISYLSKAQESATNVQIGHLSPSSCTVHSSSVHSVADSLFTERIRSRVKNWIRACKDSNKTEDALISSLRKLISGSEVYGSRPSLNIDVCSECQIKLALETLKEFVDVVPLQLPKRGAGVQAVRAVLTSSQEDKNLLEKELQHMEQEQRERVLGFREVIDLISTSQRPVVVHNSLNDFAFIHSKFLAPLPLTMDEFRSSLHLIFPHILDVNHLMKEIGPFEKMNNMPAAISYLERRFSGSIDMDISSQADTDKVNIHGHNVLRVCHLFVKLCSILKISPEVPEDGQSHLSPSLPRHSNIFNPCSSNSTNPIEDDVRIWTGNSRTISINNLVFLWGFESGISARSLKDLLCDTHDVFSEEFDVRMLDRTCAVVVFWTPGFAECFLRIIDSGEIISTKLTGLISGGLKAAGYETYKRVCESGLRKSDLADCLDQAMDETEILSGTVKSQQEQPVIYWNNDEMINLNDL</sequence>